<evidence type="ECO:0008006" key="6">
    <source>
        <dbReference type="Google" id="ProtNLM"/>
    </source>
</evidence>
<accession>A0ABR2SLV5</accession>
<organism evidence="4 5">
    <name type="scientific">Hibiscus sabdariffa</name>
    <name type="common">roselle</name>
    <dbReference type="NCBI Taxonomy" id="183260"/>
    <lineage>
        <taxon>Eukaryota</taxon>
        <taxon>Viridiplantae</taxon>
        <taxon>Streptophyta</taxon>
        <taxon>Embryophyta</taxon>
        <taxon>Tracheophyta</taxon>
        <taxon>Spermatophyta</taxon>
        <taxon>Magnoliopsida</taxon>
        <taxon>eudicotyledons</taxon>
        <taxon>Gunneridae</taxon>
        <taxon>Pentapetalae</taxon>
        <taxon>rosids</taxon>
        <taxon>malvids</taxon>
        <taxon>Malvales</taxon>
        <taxon>Malvaceae</taxon>
        <taxon>Malvoideae</taxon>
        <taxon>Hibiscus</taxon>
    </lineage>
</organism>
<keyword evidence="5" id="KW-1185">Reference proteome</keyword>
<dbReference type="Proteomes" id="UP001396334">
    <property type="component" value="Unassembled WGS sequence"/>
</dbReference>
<dbReference type="InterPro" id="IPR036047">
    <property type="entry name" value="F-box-like_dom_sf"/>
</dbReference>
<dbReference type="Pfam" id="PF00646">
    <property type="entry name" value="F-box"/>
    <property type="match status" value="1"/>
</dbReference>
<dbReference type="PANTHER" id="PTHR33127:SF5">
    <property type="entry name" value="TRANSMEMBRANE PROTEIN"/>
    <property type="match status" value="1"/>
</dbReference>
<feature type="domain" description="F-box" evidence="2">
    <location>
        <begin position="48"/>
        <end position="78"/>
    </location>
</feature>
<dbReference type="InterPro" id="IPR011043">
    <property type="entry name" value="Gal_Oxase/kelch_b-propeller"/>
</dbReference>
<evidence type="ECO:0000259" key="3">
    <source>
        <dbReference type="Pfam" id="PF03478"/>
    </source>
</evidence>
<dbReference type="PANTHER" id="PTHR33127">
    <property type="entry name" value="TRANSMEMBRANE PROTEIN"/>
    <property type="match status" value="1"/>
</dbReference>
<sequence>MFRDFLGIQPLLPEAEMTSTDIRRKRSENNEERPNSKRVKLEKHGVNWSDIPRDVVECIIGHLSWIDRIRIRAVCKAWSVPTRHIPVPTIDKVPWALKTFSWTDDDCRLVDPFSREYVRGKLVGGEKSELFYVERTFASYRSRCDAVHWGSAYGWILFQKPQDWGLKVKPSTMLFLYSPFTTEIIKLPELKQHLTPHVATFSLNATSPKCVIFLFASDSQSHKTYVNLCSPGDHSWRTFEFTGVGDNSVLSAVHVNGVFYCVFAGGRLVGFNVQLQEWTILADPSPSVHFSLRLKLIVIDGDVWVFDQACLKLYRFDFSEMRWVHVKELEKHALFMGRSSFSVPAVGETSDLANTIFCYDCGSTCLCYGSTCLGHKESPLYLKCVELTKCAMAWIQPPLDGLWTANDLINAV</sequence>
<gene>
    <name evidence="4" type="ORF">V6N11_039077</name>
</gene>
<feature type="domain" description="KIB1-4 beta-propeller" evidence="3">
    <location>
        <begin position="146"/>
        <end position="360"/>
    </location>
</feature>
<feature type="region of interest" description="Disordered" evidence="1">
    <location>
        <begin position="19"/>
        <end position="38"/>
    </location>
</feature>
<dbReference type="Pfam" id="PF03478">
    <property type="entry name" value="Beta-prop_KIB1-4"/>
    <property type="match status" value="1"/>
</dbReference>
<dbReference type="InterPro" id="IPR001810">
    <property type="entry name" value="F-box_dom"/>
</dbReference>
<dbReference type="InterPro" id="IPR005174">
    <property type="entry name" value="KIB1-4_b-propeller"/>
</dbReference>
<name>A0ABR2SLV5_9ROSI</name>
<dbReference type="SUPFAM" id="SSF50965">
    <property type="entry name" value="Galactose oxidase, central domain"/>
    <property type="match status" value="1"/>
</dbReference>
<reference evidence="4 5" key="1">
    <citation type="journal article" date="2024" name="G3 (Bethesda)">
        <title>Genome assembly of Hibiscus sabdariffa L. provides insights into metabolisms of medicinal natural products.</title>
        <authorList>
            <person name="Kim T."/>
        </authorList>
    </citation>
    <scope>NUCLEOTIDE SEQUENCE [LARGE SCALE GENOMIC DNA]</scope>
    <source>
        <strain evidence="4">TK-2024</strain>
        <tissue evidence="4">Old leaves</tissue>
    </source>
</reference>
<dbReference type="EMBL" id="JBBPBN010000013">
    <property type="protein sequence ID" value="KAK9026232.1"/>
    <property type="molecule type" value="Genomic_DNA"/>
</dbReference>
<proteinExistence type="predicted"/>
<evidence type="ECO:0000313" key="4">
    <source>
        <dbReference type="EMBL" id="KAK9026232.1"/>
    </source>
</evidence>
<dbReference type="Gene3D" id="1.20.1280.50">
    <property type="match status" value="1"/>
</dbReference>
<evidence type="ECO:0000259" key="2">
    <source>
        <dbReference type="Pfam" id="PF00646"/>
    </source>
</evidence>
<protein>
    <recommendedName>
        <fullName evidence="6">F-box domain-containing protein</fullName>
    </recommendedName>
</protein>
<dbReference type="SUPFAM" id="SSF81383">
    <property type="entry name" value="F-box domain"/>
    <property type="match status" value="1"/>
</dbReference>
<evidence type="ECO:0000313" key="5">
    <source>
        <dbReference type="Proteomes" id="UP001396334"/>
    </source>
</evidence>
<comment type="caution">
    <text evidence="4">The sequence shown here is derived from an EMBL/GenBank/DDBJ whole genome shotgun (WGS) entry which is preliminary data.</text>
</comment>
<evidence type="ECO:0000256" key="1">
    <source>
        <dbReference type="SAM" id="MobiDB-lite"/>
    </source>
</evidence>